<dbReference type="Proteomes" id="UP001150266">
    <property type="component" value="Unassembled WGS sequence"/>
</dbReference>
<organism evidence="1 2">
    <name type="scientific">Lentinula aciculospora</name>
    <dbReference type="NCBI Taxonomy" id="153920"/>
    <lineage>
        <taxon>Eukaryota</taxon>
        <taxon>Fungi</taxon>
        <taxon>Dikarya</taxon>
        <taxon>Basidiomycota</taxon>
        <taxon>Agaricomycotina</taxon>
        <taxon>Agaricomycetes</taxon>
        <taxon>Agaricomycetidae</taxon>
        <taxon>Agaricales</taxon>
        <taxon>Marasmiineae</taxon>
        <taxon>Omphalotaceae</taxon>
        <taxon>Lentinula</taxon>
    </lineage>
</organism>
<name>A0A9W9DQ98_9AGAR</name>
<gene>
    <name evidence="1" type="ORF">J3R30DRAFT_3215689</name>
</gene>
<proteinExistence type="predicted"/>
<dbReference type="AlphaFoldDB" id="A0A9W9DQ98"/>
<reference evidence="1" key="1">
    <citation type="submission" date="2022-08" db="EMBL/GenBank/DDBJ databases">
        <title>A Global Phylogenomic Analysis of the Shiitake Genus Lentinula.</title>
        <authorList>
            <consortium name="DOE Joint Genome Institute"/>
            <person name="Sierra-Patev S."/>
            <person name="Min B."/>
            <person name="Naranjo-Ortiz M."/>
            <person name="Looney B."/>
            <person name="Konkel Z."/>
            <person name="Slot J.C."/>
            <person name="Sakamoto Y."/>
            <person name="Steenwyk J.L."/>
            <person name="Rokas A."/>
            <person name="Carro J."/>
            <person name="Camarero S."/>
            <person name="Ferreira P."/>
            <person name="Molpeceres G."/>
            <person name="Ruiz-Duenas F.J."/>
            <person name="Serrano A."/>
            <person name="Henrissat B."/>
            <person name="Drula E."/>
            <person name="Hughes K.W."/>
            <person name="Mata J.L."/>
            <person name="Ishikawa N.K."/>
            <person name="Vargas-Isla R."/>
            <person name="Ushijima S."/>
            <person name="Smith C.A."/>
            <person name="Ahrendt S."/>
            <person name="Andreopoulos W."/>
            <person name="He G."/>
            <person name="Labutti K."/>
            <person name="Lipzen A."/>
            <person name="Ng V."/>
            <person name="Riley R."/>
            <person name="Sandor L."/>
            <person name="Barry K."/>
            <person name="Martinez A.T."/>
            <person name="Xiao Y."/>
            <person name="Gibbons J.G."/>
            <person name="Terashima K."/>
            <person name="Grigoriev I.V."/>
            <person name="Hibbett D.S."/>
        </authorList>
    </citation>
    <scope>NUCLEOTIDE SEQUENCE</scope>
    <source>
        <strain evidence="1">JLM2183</strain>
    </source>
</reference>
<feature type="non-terminal residue" evidence="1">
    <location>
        <position position="1"/>
    </location>
</feature>
<feature type="non-terminal residue" evidence="1">
    <location>
        <position position="71"/>
    </location>
</feature>
<sequence>FYIALDEANVASRKHVEAFEDQHGRYPILKEIIRSLRRRMGHLPIRFVVAGSMIPEDHAVGEWDDFRWCSD</sequence>
<keyword evidence="2" id="KW-1185">Reference proteome</keyword>
<accession>A0A9W9DQ98</accession>
<evidence type="ECO:0000313" key="2">
    <source>
        <dbReference type="Proteomes" id="UP001150266"/>
    </source>
</evidence>
<dbReference type="EMBL" id="JAOTPV010000006">
    <property type="protein sequence ID" value="KAJ4481232.1"/>
    <property type="molecule type" value="Genomic_DNA"/>
</dbReference>
<protein>
    <submittedName>
        <fullName evidence="1">Uncharacterized protein</fullName>
    </submittedName>
</protein>
<dbReference type="OrthoDB" id="2393824at2759"/>
<evidence type="ECO:0000313" key="1">
    <source>
        <dbReference type="EMBL" id="KAJ4481232.1"/>
    </source>
</evidence>
<comment type="caution">
    <text evidence="1">The sequence shown here is derived from an EMBL/GenBank/DDBJ whole genome shotgun (WGS) entry which is preliminary data.</text>
</comment>